<organism evidence="2 3">
    <name type="scientific">Sphingomonas rustica</name>
    <dbReference type="NCBI Taxonomy" id="3103142"/>
    <lineage>
        <taxon>Bacteria</taxon>
        <taxon>Pseudomonadati</taxon>
        <taxon>Pseudomonadota</taxon>
        <taxon>Alphaproteobacteria</taxon>
        <taxon>Sphingomonadales</taxon>
        <taxon>Sphingomonadaceae</taxon>
        <taxon>Sphingomonas</taxon>
    </lineage>
</organism>
<keyword evidence="3" id="KW-1185">Reference proteome</keyword>
<comment type="caution">
    <text evidence="2">The sequence shown here is derived from an EMBL/GenBank/DDBJ whole genome shotgun (WGS) entry which is preliminary data.</text>
</comment>
<feature type="signal peptide" evidence="1">
    <location>
        <begin position="1"/>
        <end position="22"/>
    </location>
</feature>
<dbReference type="RefSeq" id="WP_346244917.1">
    <property type="nucleotide sequence ID" value="NZ_JBDIZK010000001.1"/>
</dbReference>
<sequence length="239" mass="25161">MRALTLSMAALAAATVAVPAMAQELQRPSMLLQEGTLLEVSAEGRSTRVPDIATIDAGVTTQAATAAEALAQNNAKMTRVIAALKGAGVAERDIQTATISLQPQYRDQTNGQPQQIFAYMASNTVSVRFRDVARSGAILDLLVTQGANTISGPNLGISEPAQALDEARIDAVAKARARAELYAKAAGLRVDRILSISDGVTPTPFPMRADRMSVQSAGLMVSPGEQELSVSVTIRFLLK</sequence>
<accession>A0ABV0B2V5</accession>
<evidence type="ECO:0000256" key="1">
    <source>
        <dbReference type="SAM" id="SignalP"/>
    </source>
</evidence>
<name>A0ABV0B2V5_9SPHN</name>
<evidence type="ECO:0000313" key="2">
    <source>
        <dbReference type="EMBL" id="MEN3745919.1"/>
    </source>
</evidence>
<dbReference type="InterPro" id="IPR052022">
    <property type="entry name" value="26kDa_periplasmic_antigen"/>
</dbReference>
<dbReference type="Proteomes" id="UP001427805">
    <property type="component" value="Unassembled WGS sequence"/>
</dbReference>
<dbReference type="Pfam" id="PF04402">
    <property type="entry name" value="SIMPL"/>
    <property type="match status" value="1"/>
</dbReference>
<dbReference type="Gene3D" id="3.30.70.2970">
    <property type="entry name" value="Protein of unknown function (DUF541), domain 2"/>
    <property type="match status" value="1"/>
</dbReference>
<keyword evidence="1" id="KW-0732">Signal</keyword>
<gene>
    <name evidence="2" type="ORF">TPR58_01975</name>
</gene>
<dbReference type="PANTHER" id="PTHR34387:SF1">
    <property type="entry name" value="PERIPLASMIC IMMUNOGENIC PROTEIN"/>
    <property type="match status" value="1"/>
</dbReference>
<dbReference type="EMBL" id="JBDIZK010000001">
    <property type="protein sequence ID" value="MEN3745919.1"/>
    <property type="molecule type" value="Genomic_DNA"/>
</dbReference>
<evidence type="ECO:0000313" key="3">
    <source>
        <dbReference type="Proteomes" id="UP001427805"/>
    </source>
</evidence>
<reference evidence="2 3" key="1">
    <citation type="submission" date="2024-05" db="EMBL/GenBank/DDBJ databases">
        <title>Sphingomonas sp. HF-S3 16S ribosomal RNA gene Genome sequencing and assembly.</title>
        <authorList>
            <person name="Lee H."/>
        </authorList>
    </citation>
    <scope>NUCLEOTIDE SEQUENCE [LARGE SCALE GENOMIC DNA]</scope>
    <source>
        <strain evidence="2 3">HF-S3</strain>
    </source>
</reference>
<protein>
    <submittedName>
        <fullName evidence="2">SIMPL domain-containing protein</fullName>
    </submittedName>
</protein>
<dbReference type="InterPro" id="IPR007497">
    <property type="entry name" value="SIMPL/DUF541"/>
</dbReference>
<feature type="chain" id="PRO_5047378480" evidence="1">
    <location>
        <begin position="23"/>
        <end position="239"/>
    </location>
</feature>
<dbReference type="PANTHER" id="PTHR34387">
    <property type="entry name" value="SLR1258 PROTEIN"/>
    <property type="match status" value="1"/>
</dbReference>
<proteinExistence type="predicted"/>
<dbReference type="Gene3D" id="3.30.110.170">
    <property type="entry name" value="Protein of unknown function (DUF541), domain 1"/>
    <property type="match status" value="1"/>
</dbReference>